<name>Q7LZ59_CHICK</name>
<feature type="region of interest" description="Disordered" evidence="1">
    <location>
        <begin position="46"/>
        <end position="96"/>
    </location>
</feature>
<proteinExistence type="predicted"/>
<reference evidence="2" key="1">
    <citation type="journal article" date="1989" name="Genes Dev.">
        <title>Polyadenylation and U7 snRNP-mediated cleavage: alternative modes of RNA 3' processing in two avian histone H1 genes.</title>
        <authorList>
            <person name="Kirsh A.L."/>
            <person name="Groudine M."/>
            <person name="Challoner P.B."/>
        </authorList>
    </citation>
    <scope>NUCLEOTIDE SEQUENCE</scope>
</reference>
<sequence length="106" mass="11558">MLLCIRGRREIFLTDAVTAPSSPISFVPAETEQRLLLLEKPALAEDWPRGARPAAPSPSHRSPRLGPGAFGRVEERNRRGGKEGGGGRAVTGPPGTHWFPFVRYTN</sequence>
<dbReference type="AlphaFoldDB" id="Q7LZ59"/>
<accession>Q7LZ59</accession>
<evidence type="ECO:0000313" key="2">
    <source>
        <dbReference type="PIR" id="A34224"/>
    </source>
</evidence>
<feature type="compositionally biased region" description="Basic and acidic residues" evidence="1">
    <location>
        <begin position="72"/>
        <end position="82"/>
    </location>
</feature>
<dbReference type="PIR" id="A34224">
    <property type="entry name" value="A34224"/>
</dbReference>
<feature type="compositionally biased region" description="Low complexity" evidence="1">
    <location>
        <begin position="50"/>
        <end position="60"/>
    </location>
</feature>
<organism>
    <name type="scientific">Gallus gallus</name>
    <name type="common">Chicken</name>
    <dbReference type="NCBI Taxonomy" id="9031"/>
    <lineage>
        <taxon>Eukaryota</taxon>
        <taxon>Metazoa</taxon>
        <taxon>Chordata</taxon>
        <taxon>Craniata</taxon>
        <taxon>Vertebrata</taxon>
        <taxon>Euteleostomi</taxon>
        <taxon>Archelosauria</taxon>
        <taxon>Archosauria</taxon>
        <taxon>Dinosauria</taxon>
        <taxon>Saurischia</taxon>
        <taxon>Theropoda</taxon>
        <taxon>Coelurosauria</taxon>
        <taxon>Aves</taxon>
        <taxon>Neognathae</taxon>
        <taxon>Galloanserae</taxon>
        <taxon>Galliformes</taxon>
        <taxon>Phasianidae</taxon>
        <taxon>Phasianinae</taxon>
        <taxon>Gallus</taxon>
    </lineage>
</organism>
<protein>
    <submittedName>
        <fullName evidence="2">Uncharacterized protein H1.01</fullName>
    </submittedName>
</protein>
<evidence type="ECO:0000256" key="1">
    <source>
        <dbReference type="SAM" id="MobiDB-lite"/>
    </source>
</evidence>